<organism evidence="1 2">
    <name type="scientific">Trichonephila inaurata madagascariensis</name>
    <dbReference type="NCBI Taxonomy" id="2747483"/>
    <lineage>
        <taxon>Eukaryota</taxon>
        <taxon>Metazoa</taxon>
        <taxon>Ecdysozoa</taxon>
        <taxon>Arthropoda</taxon>
        <taxon>Chelicerata</taxon>
        <taxon>Arachnida</taxon>
        <taxon>Araneae</taxon>
        <taxon>Araneomorphae</taxon>
        <taxon>Entelegynae</taxon>
        <taxon>Araneoidea</taxon>
        <taxon>Nephilidae</taxon>
        <taxon>Trichonephila</taxon>
        <taxon>Trichonephila inaurata</taxon>
    </lineage>
</organism>
<evidence type="ECO:0000313" key="2">
    <source>
        <dbReference type="Proteomes" id="UP000886998"/>
    </source>
</evidence>
<reference evidence="1" key="1">
    <citation type="submission" date="2020-08" db="EMBL/GenBank/DDBJ databases">
        <title>Multicomponent nature underlies the extraordinary mechanical properties of spider dragline silk.</title>
        <authorList>
            <person name="Kono N."/>
            <person name="Nakamura H."/>
            <person name="Mori M."/>
            <person name="Yoshida Y."/>
            <person name="Ohtoshi R."/>
            <person name="Malay A.D."/>
            <person name="Moran D.A.P."/>
            <person name="Tomita M."/>
            <person name="Numata K."/>
            <person name="Arakawa K."/>
        </authorList>
    </citation>
    <scope>NUCLEOTIDE SEQUENCE</scope>
</reference>
<name>A0A8X6XXD1_9ARAC</name>
<accession>A0A8X6XXD1</accession>
<evidence type="ECO:0000313" key="1">
    <source>
        <dbReference type="EMBL" id="GFY60434.1"/>
    </source>
</evidence>
<gene>
    <name evidence="1" type="ORF">TNIN_260801</name>
</gene>
<proteinExistence type="predicted"/>
<protein>
    <submittedName>
        <fullName evidence="1">Uncharacterized protein</fullName>
    </submittedName>
</protein>
<keyword evidence="2" id="KW-1185">Reference proteome</keyword>
<dbReference type="Proteomes" id="UP000886998">
    <property type="component" value="Unassembled WGS sequence"/>
</dbReference>
<dbReference type="EMBL" id="BMAV01013152">
    <property type="protein sequence ID" value="GFY60434.1"/>
    <property type="molecule type" value="Genomic_DNA"/>
</dbReference>
<dbReference type="AlphaFoldDB" id="A0A8X6XXD1"/>
<comment type="caution">
    <text evidence="1">The sequence shown here is derived from an EMBL/GenBank/DDBJ whole genome shotgun (WGS) entry which is preliminary data.</text>
</comment>
<sequence>MRNSEAPRLFTNPFRTTSFYLVLFLIYSFDPSPQHHGFISPPRAGPMMNGSWGFNVSRMGMSIGRLSWHTKHSGNLLTCDSFAYRMGDCHFG</sequence>